<accession>C6PT26</accession>
<name>C6PT26_9CLOT</name>
<dbReference type="AlphaFoldDB" id="C6PT26"/>
<dbReference type="EMBL" id="ACVI01000026">
    <property type="protein sequence ID" value="EET87661.1"/>
    <property type="molecule type" value="Genomic_DNA"/>
</dbReference>
<dbReference type="RefSeq" id="WP_007060828.1">
    <property type="nucleotide sequence ID" value="NZ_ACVI01000026.1"/>
</dbReference>
<reference evidence="1 2" key="1">
    <citation type="submission" date="2009-06" db="EMBL/GenBank/DDBJ databases">
        <title>The draft genome of Clostridium carboxidivorans P7.</title>
        <authorList>
            <consortium name="US DOE Joint Genome Institute (JGI-PGF)"/>
            <person name="Lucas S."/>
            <person name="Copeland A."/>
            <person name="Lapidus A."/>
            <person name="Glavina del Rio T."/>
            <person name="Tice H."/>
            <person name="Bruce D."/>
            <person name="Goodwin L."/>
            <person name="Pitluck S."/>
            <person name="Larimer F."/>
            <person name="Land M.L."/>
            <person name="Hauser L."/>
            <person name="Hemme C.L."/>
        </authorList>
    </citation>
    <scope>NUCLEOTIDE SEQUENCE [LARGE SCALE GENOMIC DNA]</scope>
    <source>
        <strain evidence="1 2">P7</strain>
    </source>
</reference>
<protein>
    <submittedName>
        <fullName evidence="1">Uncharacterized protein</fullName>
    </submittedName>
</protein>
<dbReference type="Proteomes" id="UP000004198">
    <property type="component" value="Unassembled WGS sequence"/>
</dbReference>
<dbReference type="PATRIC" id="fig|536227.13.peg.3400"/>
<dbReference type="STRING" id="536227.Ccar_16210"/>
<gene>
    <name evidence="1" type="ORF">CcarbDRAFT_1943</name>
</gene>
<evidence type="ECO:0000313" key="1">
    <source>
        <dbReference type="EMBL" id="EET87661.1"/>
    </source>
</evidence>
<comment type="caution">
    <text evidence="1">The sequence shown here is derived from an EMBL/GenBank/DDBJ whole genome shotgun (WGS) entry which is preliminary data.</text>
</comment>
<organism evidence="1 2">
    <name type="scientific">Clostridium carboxidivorans P7</name>
    <dbReference type="NCBI Taxonomy" id="536227"/>
    <lineage>
        <taxon>Bacteria</taxon>
        <taxon>Bacillati</taxon>
        <taxon>Bacillota</taxon>
        <taxon>Clostridia</taxon>
        <taxon>Eubacteriales</taxon>
        <taxon>Clostridiaceae</taxon>
        <taxon>Clostridium</taxon>
    </lineage>
</organism>
<keyword evidence="2" id="KW-1185">Reference proteome</keyword>
<sequence>MIVTKKTISRIEDTINFNKALNAIKEFSIRDFSDIDVIFHFKIVGRKELEFYILYTCGGGNEVITDLTNKTVVDKLSEFKFGTAKDFSKTLVKNWDRLCYEDDGNFKI</sequence>
<proteinExistence type="predicted"/>
<dbReference type="KEGG" id="cck:Ccar_16210"/>
<evidence type="ECO:0000313" key="2">
    <source>
        <dbReference type="Proteomes" id="UP000004198"/>
    </source>
</evidence>